<proteinExistence type="predicted"/>
<dbReference type="Proteomes" id="UP000708208">
    <property type="component" value="Unassembled WGS sequence"/>
</dbReference>
<feature type="non-terminal residue" evidence="1">
    <location>
        <position position="1"/>
    </location>
</feature>
<evidence type="ECO:0000313" key="2">
    <source>
        <dbReference type="Proteomes" id="UP000708208"/>
    </source>
</evidence>
<evidence type="ECO:0000313" key="1">
    <source>
        <dbReference type="EMBL" id="CAG7820499.1"/>
    </source>
</evidence>
<dbReference type="EMBL" id="CAJVCH010480288">
    <property type="protein sequence ID" value="CAG7820499.1"/>
    <property type="molecule type" value="Genomic_DNA"/>
</dbReference>
<keyword evidence="2" id="KW-1185">Reference proteome</keyword>
<organism evidence="1 2">
    <name type="scientific">Allacma fusca</name>
    <dbReference type="NCBI Taxonomy" id="39272"/>
    <lineage>
        <taxon>Eukaryota</taxon>
        <taxon>Metazoa</taxon>
        <taxon>Ecdysozoa</taxon>
        <taxon>Arthropoda</taxon>
        <taxon>Hexapoda</taxon>
        <taxon>Collembola</taxon>
        <taxon>Symphypleona</taxon>
        <taxon>Sminthuridae</taxon>
        <taxon>Allacma</taxon>
    </lineage>
</organism>
<dbReference type="AlphaFoldDB" id="A0A8J2PPW3"/>
<sequence>IQFIAPEVNQILHPQSATFDVQQLILTKLEFLSRKIDDLTHEVREMKPINHMTAPDVVKMRRRWLRAFVYDAVRKMKLHGTAQNSDIKANIQYWLKNAKGRATGWKKNSGLQIEPTN</sequence>
<name>A0A8J2PPW3_9HEXA</name>
<dbReference type="OrthoDB" id="7554310at2759"/>
<gene>
    <name evidence="1" type="ORF">AFUS01_LOCUS30889</name>
</gene>
<comment type="caution">
    <text evidence="1">The sequence shown here is derived from an EMBL/GenBank/DDBJ whole genome shotgun (WGS) entry which is preliminary data.</text>
</comment>
<protein>
    <submittedName>
        <fullName evidence="1">Uncharacterized protein</fullName>
    </submittedName>
</protein>
<accession>A0A8J2PPW3</accession>
<reference evidence="1" key="1">
    <citation type="submission" date="2021-06" db="EMBL/GenBank/DDBJ databases">
        <authorList>
            <person name="Hodson N. C."/>
            <person name="Mongue J. A."/>
            <person name="Jaron S. K."/>
        </authorList>
    </citation>
    <scope>NUCLEOTIDE SEQUENCE</scope>
</reference>